<accession>A0ABY7WS45</accession>
<dbReference type="Proteomes" id="UP001220377">
    <property type="component" value="Chromosome"/>
</dbReference>
<sequence length="45" mass="5118">MQILLANVNFILSNYPDFCTLDGLKLFLRKGVITQEQFDAVTNRG</sequence>
<evidence type="ECO:0000313" key="1">
    <source>
        <dbReference type="EMBL" id="WDF81801.1"/>
    </source>
</evidence>
<dbReference type="RefSeq" id="WP_274258799.1">
    <property type="nucleotide sequence ID" value="NZ_CP117884.1"/>
</dbReference>
<reference evidence="1 2" key="1">
    <citation type="submission" date="2023-02" db="EMBL/GenBank/DDBJ databases">
        <title>Genome sequence of Lacticaseibacillus sp. KACC 23028.</title>
        <authorList>
            <person name="Kim S."/>
            <person name="Heo J."/>
            <person name="Kwon S.-W."/>
        </authorList>
    </citation>
    <scope>NUCLEOTIDE SEQUENCE [LARGE SCALE GENOMIC DNA]</scope>
    <source>
        <strain evidence="1 2">KACC 23028</strain>
    </source>
</reference>
<organism evidence="1 2">
    <name type="scientific">Lacticaseibacillus pabuli</name>
    <dbReference type="NCBI Taxonomy" id="3025672"/>
    <lineage>
        <taxon>Bacteria</taxon>
        <taxon>Bacillati</taxon>
        <taxon>Bacillota</taxon>
        <taxon>Bacilli</taxon>
        <taxon>Lactobacillales</taxon>
        <taxon>Lactobacillaceae</taxon>
        <taxon>Lacticaseibacillus</taxon>
    </lineage>
</organism>
<protein>
    <recommendedName>
        <fullName evidence="3">XkdX family protein</fullName>
    </recommendedName>
</protein>
<keyword evidence="2" id="KW-1185">Reference proteome</keyword>
<gene>
    <name evidence="1" type="ORF">PQ472_07665</name>
</gene>
<dbReference type="EMBL" id="CP117884">
    <property type="protein sequence ID" value="WDF81801.1"/>
    <property type="molecule type" value="Genomic_DNA"/>
</dbReference>
<evidence type="ECO:0000313" key="2">
    <source>
        <dbReference type="Proteomes" id="UP001220377"/>
    </source>
</evidence>
<name>A0ABY7WS45_9LACO</name>
<evidence type="ECO:0008006" key="3">
    <source>
        <dbReference type="Google" id="ProtNLM"/>
    </source>
</evidence>
<proteinExistence type="predicted"/>